<dbReference type="AlphaFoldDB" id="A0A1G8T8F3"/>
<protein>
    <recommendedName>
        <fullName evidence="3">8-oxo-dGTP diphosphatase</fullName>
    </recommendedName>
</protein>
<sequence>MNPVKKVYAYVVRYVEGEPQILTLQPLENLSDLRVPRRILKNQEDTYSSVLQEVKDQTGIEEFEDMTFVTDDLWKSEDGNLYHRFFYRLVTADESGEVSDSDDFHMQWISREEQVPFQEGYGDYISRVF</sequence>
<reference evidence="2" key="1">
    <citation type="submission" date="2016-10" db="EMBL/GenBank/DDBJ databases">
        <authorList>
            <person name="Varghese N."/>
            <person name="Submissions S."/>
        </authorList>
    </citation>
    <scope>NUCLEOTIDE SEQUENCE [LARGE SCALE GENOMIC DNA]</scope>
    <source>
        <strain evidence="2">DSM 4771</strain>
    </source>
</reference>
<organism evidence="1 2">
    <name type="scientific">Salimicrobium halophilum</name>
    <dbReference type="NCBI Taxonomy" id="86666"/>
    <lineage>
        <taxon>Bacteria</taxon>
        <taxon>Bacillati</taxon>
        <taxon>Bacillota</taxon>
        <taxon>Bacilli</taxon>
        <taxon>Bacillales</taxon>
        <taxon>Bacillaceae</taxon>
        <taxon>Salimicrobium</taxon>
    </lineage>
</organism>
<dbReference type="EMBL" id="FNEV01000004">
    <property type="protein sequence ID" value="SDJ37714.1"/>
    <property type="molecule type" value="Genomic_DNA"/>
</dbReference>
<dbReference type="OrthoDB" id="2661124at2"/>
<evidence type="ECO:0000313" key="1">
    <source>
        <dbReference type="EMBL" id="SDJ37714.1"/>
    </source>
</evidence>
<name>A0A1G8T8F3_9BACI</name>
<keyword evidence="2" id="KW-1185">Reference proteome</keyword>
<dbReference type="Proteomes" id="UP000199225">
    <property type="component" value="Unassembled WGS sequence"/>
</dbReference>
<evidence type="ECO:0000313" key="2">
    <source>
        <dbReference type="Proteomes" id="UP000199225"/>
    </source>
</evidence>
<accession>A0A1G8T8F3</accession>
<dbReference type="STRING" id="86666.SAMN04490247_1760"/>
<evidence type="ECO:0008006" key="3">
    <source>
        <dbReference type="Google" id="ProtNLM"/>
    </source>
</evidence>
<proteinExistence type="predicted"/>
<gene>
    <name evidence="1" type="ORF">SAMN04490247_1760</name>
</gene>
<dbReference type="RefSeq" id="WP_093193496.1">
    <property type="nucleotide sequence ID" value="NZ_FNEV01000004.1"/>
</dbReference>